<dbReference type="SUPFAM" id="SSF53098">
    <property type="entry name" value="Ribonuclease H-like"/>
    <property type="match status" value="1"/>
</dbReference>
<dbReference type="Pfam" id="PF13976">
    <property type="entry name" value="gag_pre-integrs"/>
    <property type="match status" value="1"/>
</dbReference>
<reference evidence="3" key="1">
    <citation type="submission" date="2020-06" db="EMBL/GenBank/DDBJ databases">
        <authorList>
            <person name="Li T."/>
            <person name="Hu X."/>
            <person name="Zhang T."/>
            <person name="Song X."/>
            <person name="Zhang H."/>
            <person name="Dai N."/>
            <person name="Sheng W."/>
            <person name="Hou X."/>
            <person name="Wei L."/>
        </authorList>
    </citation>
    <scope>NUCLEOTIDE SEQUENCE</scope>
    <source>
        <strain evidence="3">KEN1</strain>
        <tissue evidence="3">Leaf</tissue>
    </source>
</reference>
<gene>
    <name evidence="3" type="ORF">Slati_4417300</name>
</gene>
<evidence type="ECO:0000313" key="3">
    <source>
        <dbReference type="EMBL" id="KAL0394511.1"/>
    </source>
</evidence>
<dbReference type="EMBL" id="JACGWN010000016">
    <property type="protein sequence ID" value="KAL0394511.1"/>
    <property type="molecule type" value="Genomic_DNA"/>
</dbReference>
<feature type="compositionally biased region" description="Low complexity" evidence="1">
    <location>
        <begin position="186"/>
        <end position="196"/>
    </location>
</feature>
<accession>A0AAW2SSL3</accession>
<dbReference type="InterPro" id="IPR039537">
    <property type="entry name" value="Retrotran_Ty1/copia-like"/>
</dbReference>
<dbReference type="GO" id="GO:0003676">
    <property type="term" value="F:nucleic acid binding"/>
    <property type="evidence" value="ECO:0007669"/>
    <property type="project" value="InterPro"/>
</dbReference>
<evidence type="ECO:0000256" key="1">
    <source>
        <dbReference type="SAM" id="MobiDB-lite"/>
    </source>
</evidence>
<dbReference type="AlphaFoldDB" id="A0AAW2SSL3"/>
<dbReference type="PANTHER" id="PTHR42648">
    <property type="entry name" value="TRANSPOSASE, PUTATIVE-RELATED"/>
    <property type="match status" value="1"/>
</dbReference>
<reference evidence="3" key="2">
    <citation type="journal article" date="2024" name="Plant">
        <title>Genomic evolution and insights into agronomic trait innovations of Sesamum species.</title>
        <authorList>
            <person name="Miao H."/>
            <person name="Wang L."/>
            <person name="Qu L."/>
            <person name="Liu H."/>
            <person name="Sun Y."/>
            <person name="Le M."/>
            <person name="Wang Q."/>
            <person name="Wei S."/>
            <person name="Zheng Y."/>
            <person name="Lin W."/>
            <person name="Duan Y."/>
            <person name="Cao H."/>
            <person name="Xiong S."/>
            <person name="Wang X."/>
            <person name="Wei L."/>
            <person name="Li C."/>
            <person name="Ma Q."/>
            <person name="Ju M."/>
            <person name="Zhao R."/>
            <person name="Li G."/>
            <person name="Mu C."/>
            <person name="Tian Q."/>
            <person name="Mei H."/>
            <person name="Zhang T."/>
            <person name="Gao T."/>
            <person name="Zhang H."/>
        </authorList>
    </citation>
    <scope>NUCLEOTIDE SEQUENCE</scope>
    <source>
        <strain evidence="3">KEN1</strain>
    </source>
</reference>
<feature type="region of interest" description="Disordered" evidence="1">
    <location>
        <begin position="186"/>
        <end position="205"/>
    </location>
</feature>
<sequence length="524" mass="59065">MDTNKFNGTNCNDWLRNLRIVLDFENQGYVLDKPLPTVLPEGSSPEERLTFDKWLEDNRKICRDKSNFWDQDGRRVICAESWVKMLSLVEKLEDLKAGLENDTYIDVILQSLSPFYDLFIVNYNMNGLDKSIHELINMLVQYEATTHKSEPAVLVGEASTSKAKGKMVERWKRKKGKGYAVAATASTGGAPTAPTGKGKGKVGGSQRSRAMMCACIAKERGIGRGSVHNSSPTQVLERSRKLSNDEMILRLGDEKAVAAEAVGSLSLVSNLIITTQHKHKVDNHENAQLWHARLGHISKDRIRKLVDSKSLEVDDLDHLPTCECYLKGKMTKNSFVGQSAIASSLLNLIHTDVCGPLNTPARGGFSYFIIFIDDHSRYGYVYLMRYKYEAFERFKECRLEVENQTDQKIKALRSDRGGEYLSDIQKKLQDTIYDSSKSKGRFSQIADDVMRFKESSKEPQDDNTISFEPPVLTDGVPVLRREVTAFKARLVAKGYTQRLGVEFEETYSPVAMDKFTWILLAIAA</sequence>
<protein>
    <recommendedName>
        <fullName evidence="2">GAG-pre-integrase domain-containing protein</fullName>
    </recommendedName>
</protein>
<dbReference type="PANTHER" id="PTHR42648:SF27">
    <property type="entry name" value="RNA-DIRECTED DNA POLYMERASE"/>
    <property type="match status" value="1"/>
</dbReference>
<dbReference type="Gene3D" id="3.30.420.10">
    <property type="entry name" value="Ribonuclease H-like superfamily/Ribonuclease H"/>
    <property type="match status" value="1"/>
</dbReference>
<feature type="domain" description="GAG-pre-integrase" evidence="2">
    <location>
        <begin position="282"/>
        <end position="330"/>
    </location>
</feature>
<dbReference type="InterPro" id="IPR012337">
    <property type="entry name" value="RNaseH-like_sf"/>
</dbReference>
<proteinExistence type="predicted"/>
<dbReference type="InterPro" id="IPR036397">
    <property type="entry name" value="RNaseH_sf"/>
</dbReference>
<name>A0AAW2SSL3_9LAMI</name>
<evidence type="ECO:0000259" key="2">
    <source>
        <dbReference type="Pfam" id="PF13976"/>
    </source>
</evidence>
<comment type="caution">
    <text evidence="3">The sequence shown here is derived from an EMBL/GenBank/DDBJ whole genome shotgun (WGS) entry which is preliminary data.</text>
</comment>
<dbReference type="InterPro" id="IPR025724">
    <property type="entry name" value="GAG-pre-integrase_dom"/>
</dbReference>
<organism evidence="3">
    <name type="scientific">Sesamum latifolium</name>
    <dbReference type="NCBI Taxonomy" id="2727402"/>
    <lineage>
        <taxon>Eukaryota</taxon>
        <taxon>Viridiplantae</taxon>
        <taxon>Streptophyta</taxon>
        <taxon>Embryophyta</taxon>
        <taxon>Tracheophyta</taxon>
        <taxon>Spermatophyta</taxon>
        <taxon>Magnoliopsida</taxon>
        <taxon>eudicotyledons</taxon>
        <taxon>Gunneridae</taxon>
        <taxon>Pentapetalae</taxon>
        <taxon>asterids</taxon>
        <taxon>lamiids</taxon>
        <taxon>Lamiales</taxon>
        <taxon>Pedaliaceae</taxon>
        <taxon>Sesamum</taxon>
    </lineage>
</organism>